<keyword evidence="5" id="KW-0804">Transcription</keyword>
<name>A0A3G2EHS3_9BURK</name>
<keyword evidence="1" id="KW-0645">Protease</keyword>
<gene>
    <name evidence="7" type="ORF">D9M09_14855</name>
</gene>
<accession>A0A3G2EHS3</accession>
<dbReference type="GO" id="GO:0003677">
    <property type="term" value="F:DNA binding"/>
    <property type="evidence" value="ECO:0007669"/>
    <property type="project" value="UniProtKB-KW"/>
</dbReference>
<dbReference type="InterPro" id="IPR015927">
    <property type="entry name" value="Peptidase_S24_S26A/B/C"/>
</dbReference>
<reference evidence="7 8" key="1">
    <citation type="submission" date="2018-10" db="EMBL/GenBank/DDBJ databases">
        <title>Effects of UV and annual dynamics of microbial communities in freshwater RAS systems.</title>
        <authorList>
            <person name="Bekkelund A.K."/>
            <person name="Hansen B.R."/>
            <person name="Stokken H."/>
            <person name="Eriksen B.F."/>
            <person name="Kashulin N.A."/>
        </authorList>
    </citation>
    <scope>NUCLEOTIDE SEQUENCE [LARGE SCALE GENOMIC DNA]</scope>
    <source>
        <strain evidence="7 8">BHSEK</strain>
    </source>
</reference>
<evidence type="ECO:0000259" key="6">
    <source>
        <dbReference type="Pfam" id="PF00717"/>
    </source>
</evidence>
<dbReference type="PROSITE" id="PS00501">
    <property type="entry name" value="SPASE_I_1"/>
    <property type="match status" value="1"/>
</dbReference>
<dbReference type="Pfam" id="PF00717">
    <property type="entry name" value="Peptidase_S24"/>
    <property type="match status" value="1"/>
</dbReference>
<evidence type="ECO:0000256" key="1">
    <source>
        <dbReference type="ARBA" id="ARBA00022670"/>
    </source>
</evidence>
<evidence type="ECO:0000256" key="5">
    <source>
        <dbReference type="ARBA" id="ARBA00023163"/>
    </source>
</evidence>
<keyword evidence="8" id="KW-1185">Reference proteome</keyword>
<dbReference type="AlphaFoldDB" id="A0A3G2EHS3"/>
<feature type="domain" description="Peptidase S24/S26A/S26B/S26C" evidence="6">
    <location>
        <begin position="57"/>
        <end position="178"/>
    </location>
</feature>
<dbReference type="PANTHER" id="PTHR40661">
    <property type="match status" value="1"/>
</dbReference>
<evidence type="ECO:0000313" key="7">
    <source>
        <dbReference type="EMBL" id="AYM79603.1"/>
    </source>
</evidence>
<dbReference type="SUPFAM" id="SSF51306">
    <property type="entry name" value="LexA/Signal peptidase"/>
    <property type="match status" value="1"/>
</dbReference>
<dbReference type="InterPro" id="IPR019756">
    <property type="entry name" value="Pept_S26A_signal_pept_1_Ser-AS"/>
</dbReference>
<dbReference type="GO" id="GO:0016020">
    <property type="term" value="C:membrane"/>
    <property type="evidence" value="ECO:0007669"/>
    <property type="project" value="InterPro"/>
</dbReference>
<dbReference type="GO" id="GO:0006508">
    <property type="term" value="P:proteolysis"/>
    <property type="evidence" value="ECO:0007669"/>
    <property type="project" value="UniProtKB-KW"/>
</dbReference>
<dbReference type="InterPro" id="IPR039418">
    <property type="entry name" value="LexA-like"/>
</dbReference>
<keyword evidence="2" id="KW-0378">Hydrolase</keyword>
<dbReference type="Proteomes" id="UP000279594">
    <property type="component" value="Chromosome"/>
</dbReference>
<dbReference type="Gene3D" id="2.10.109.10">
    <property type="entry name" value="Umud Fragment, subunit A"/>
    <property type="match status" value="1"/>
</dbReference>
<evidence type="ECO:0000313" key="8">
    <source>
        <dbReference type="Proteomes" id="UP000279594"/>
    </source>
</evidence>
<organism evidence="7 8">
    <name type="scientific">Janthinobacterium agaricidamnosum</name>
    <dbReference type="NCBI Taxonomy" id="55508"/>
    <lineage>
        <taxon>Bacteria</taxon>
        <taxon>Pseudomonadati</taxon>
        <taxon>Pseudomonadota</taxon>
        <taxon>Betaproteobacteria</taxon>
        <taxon>Burkholderiales</taxon>
        <taxon>Oxalobacteraceae</taxon>
        <taxon>Janthinobacterium</taxon>
    </lineage>
</organism>
<dbReference type="InterPro" id="IPR036286">
    <property type="entry name" value="LexA/Signal_pep-like_sf"/>
</dbReference>
<evidence type="ECO:0000256" key="4">
    <source>
        <dbReference type="ARBA" id="ARBA00023125"/>
    </source>
</evidence>
<evidence type="ECO:0000256" key="2">
    <source>
        <dbReference type="ARBA" id="ARBA00022801"/>
    </source>
</evidence>
<dbReference type="PANTHER" id="PTHR40661:SF1">
    <property type="entry name" value="HTH CRO_C1-TYPE DOMAIN-CONTAINING PROTEIN"/>
    <property type="match status" value="1"/>
</dbReference>
<protein>
    <submittedName>
        <fullName evidence="7">LexA family transcriptional regulator</fullName>
    </submittedName>
</protein>
<dbReference type="CDD" id="cd06529">
    <property type="entry name" value="S24_LexA-like"/>
    <property type="match status" value="1"/>
</dbReference>
<dbReference type="GO" id="GO:0004252">
    <property type="term" value="F:serine-type endopeptidase activity"/>
    <property type="evidence" value="ECO:0007669"/>
    <property type="project" value="InterPro"/>
</dbReference>
<keyword evidence="3" id="KW-0805">Transcription regulation</keyword>
<proteinExistence type="predicted"/>
<evidence type="ECO:0000256" key="3">
    <source>
        <dbReference type="ARBA" id="ARBA00023015"/>
    </source>
</evidence>
<keyword evidence="4" id="KW-0238">DNA-binding</keyword>
<sequence>MLKAQAVFGCSATWLDTGAGQMMLAAPDDPGIPGSMRVELRDDSSSDYYKIPKVQLRLQAGINGVQTEPDNSDGGMVSIPRDWADREGYHPTQLLATKVRGESMEPALYENDVIVINLSDKKPLDGEVYAINYEGEAIVKRMSRDAGEWWLMSDNADQRKYHRKLCRGAECIIIGRVIRREGGRI</sequence>
<dbReference type="EMBL" id="CP033019">
    <property type="protein sequence ID" value="AYM79603.1"/>
    <property type="molecule type" value="Genomic_DNA"/>
</dbReference>